<feature type="transmembrane region" description="Helical" evidence="4">
    <location>
        <begin position="226"/>
        <end position="246"/>
    </location>
</feature>
<dbReference type="PRINTS" id="PR00032">
    <property type="entry name" value="HTHARAC"/>
</dbReference>
<dbReference type="InterPro" id="IPR020449">
    <property type="entry name" value="Tscrpt_reg_AraC-type_HTH"/>
</dbReference>
<keyword evidence="2" id="KW-0238">DNA-binding</keyword>
<dbReference type="PANTHER" id="PTHR43280">
    <property type="entry name" value="ARAC-FAMILY TRANSCRIPTIONAL REGULATOR"/>
    <property type="match status" value="1"/>
</dbReference>
<evidence type="ECO:0000256" key="1">
    <source>
        <dbReference type="ARBA" id="ARBA00023015"/>
    </source>
</evidence>
<dbReference type="SUPFAM" id="SSF46689">
    <property type="entry name" value="Homeodomain-like"/>
    <property type="match status" value="1"/>
</dbReference>
<keyword evidence="1" id="KW-0805">Transcription regulation</keyword>
<gene>
    <name evidence="6" type="ORF">HPE63_09645</name>
</gene>
<organism evidence="6 7">
    <name type="scientific">Maribacter arenosus</name>
    <dbReference type="NCBI Taxonomy" id="1854708"/>
    <lineage>
        <taxon>Bacteria</taxon>
        <taxon>Pseudomonadati</taxon>
        <taxon>Bacteroidota</taxon>
        <taxon>Flavobacteriia</taxon>
        <taxon>Flavobacteriales</taxon>
        <taxon>Flavobacteriaceae</taxon>
        <taxon>Maribacter</taxon>
    </lineage>
</organism>
<dbReference type="InterPro" id="IPR009057">
    <property type="entry name" value="Homeodomain-like_sf"/>
</dbReference>
<evidence type="ECO:0000313" key="7">
    <source>
        <dbReference type="Proteomes" id="UP000598350"/>
    </source>
</evidence>
<dbReference type="EMBL" id="JABTCG010000003">
    <property type="protein sequence ID" value="MBD0850930.1"/>
    <property type="molecule type" value="Genomic_DNA"/>
</dbReference>
<dbReference type="PANTHER" id="PTHR43280:SF29">
    <property type="entry name" value="ARAC-FAMILY TRANSCRIPTIONAL REGULATOR"/>
    <property type="match status" value="1"/>
</dbReference>
<proteinExistence type="predicted"/>
<keyword evidence="3" id="KW-0804">Transcription</keyword>
<protein>
    <submittedName>
        <fullName evidence="6">Helix-turn-helix transcriptional regulator</fullName>
    </submittedName>
</protein>
<dbReference type="Pfam" id="PF12833">
    <property type="entry name" value="HTH_18"/>
    <property type="match status" value="1"/>
</dbReference>
<evidence type="ECO:0000256" key="2">
    <source>
        <dbReference type="ARBA" id="ARBA00023125"/>
    </source>
</evidence>
<dbReference type="RefSeq" id="WP_188314058.1">
    <property type="nucleotide sequence ID" value="NZ_JABTCG010000003.1"/>
</dbReference>
<feature type="transmembrane region" description="Helical" evidence="4">
    <location>
        <begin position="194"/>
        <end position="214"/>
    </location>
</feature>
<feature type="transmembrane region" description="Helical" evidence="4">
    <location>
        <begin position="165"/>
        <end position="188"/>
    </location>
</feature>
<dbReference type="Proteomes" id="UP000598350">
    <property type="component" value="Unassembled WGS sequence"/>
</dbReference>
<accession>A0ABR7VB82</accession>
<keyword evidence="4" id="KW-0472">Membrane</keyword>
<evidence type="ECO:0000256" key="3">
    <source>
        <dbReference type="ARBA" id="ARBA00023163"/>
    </source>
</evidence>
<feature type="transmembrane region" description="Helical" evidence="4">
    <location>
        <begin position="270"/>
        <end position="294"/>
    </location>
</feature>
<name>A0ABR7VB82_9FLAO</name>
<dbReference type="PROSITE" id="PS01124">
    <property type="entry name" value="HTH_ARAC_FAMILY_2"/>
    <property type="match status" value="1"/>
</dbReference>
<feature type="transmembrane region" description="Helical" evidence="4">
    <location>
        <begin position="132"/>
        <end position="153"/>
    </location>
</feature>
<evidence type="ECO:0000256" key="4">
    <source>
        <dbReference type="SAM" id="Phobius"/>
    </source>
</evidence>
<evidence type="ECO:0000259" key="5">
    <source>
        <dbReference type="PROSITE" id="PS01124"/>
    </source>
</evidence>
<feature type="domain" description="HTH araC/xylS-type" evidence="5">
    <location>
        <begin position="396"/>
        <end position="500"/>
    </location>
</feature>
<dbReference type="Gene3D" id="1.10.10.60">
    <property type="entry name" value="Homeodomain-like"/>
    <property type="match status" value="2"/>
</dbReference>
<keyword evidence="4" id="KW-0812">Transmembrane</keyword>
<evidence type="ECO:0000313" key="6">
    <source>
        <dbReference type="EMBL" id="MBD0850930.1"/>
    </source>
</evidence>
<keyword evidence="4" id="KW-1133">Transmembrane helix</keyword>
<sequence length="506" mass="59165">MKKIGILITFLLFFIKLYPAHSKVYKENNHLLKGAIYSGILSGLENPMGLFPNENLRIKPVNDLILTYTLMGISPLSQIGIYPILNGFARHTPKILSINSEWGSHGSFLGNEESDYDTLSRISIPEKYRPKLNFWIIIYLYVAMIGFYISAIINFNRKIDFLARILISSFVFIHSFFIFHVCVSISNFEFVYPHAYRMSLPFSLLYGPLLYFYFKRITEQYRFKKSDLLHLAPTVLLLIYVIPIYLMPAEEKLADLLTRYNGGFEEAKRLHVVTLVALKLSSLIIYGYFIRKLYLKSRDQEKLSKGNKIWNRNLYRIHFLYVIAYSFYGFMIVNNLGHNLIFNLQVSAMALMVLYLGYSANIQPQLFSGLYSYDNQLFYKYEKSGLTDSLSSELKERLKFLFDEEKIYKENDINLETIADRLNTTRHNASQVINEHFDMNFHKLINKYRIQEAMSILDTDYQRNLNIIDIAYEVGYNNKVTFNKAFKEYAHVTPSEYQRISVGAQT</sequence>
<comment type="caution">
    <text evidence="6">The sequence shown here is derived from an EMBL/GenBank/DDBJ whole genome shotgun (WGS) entry which is preliminary data.</text>
</comment>
<reference evidence="6 7" key="1">
    <citation type="submission" date="2020-05" db="EMBL/GenBank/DDBJ databases">
        <title>The draft genome sequence of Maribacter arenosus CAU 1321.</title>
        <authorList>
            <person name="Mu L."/>
        </authorList>
    </citation>
    <scope>NUCLEOTIDE SEQUENCE [LARGE SCALE GENOMIC DNA]</scope>
    <source>
        <strain evidence="6 7">CAU 1321</strain>
    </source>
</reference>
<feature type="transmembrane region" description="Helical" evidence="4">
    <location>
        <begin position="314"/>
        <end position="334"/>
    </location>
</feature>
<dbReference type="SMART" id="SM00342">
    <property type="entry name" value="HTH_ARAC"/>
    <property type="match status" value="1"/>
</dbReference>
<keyword evidence="7" id="KW-1185">Reference proteome</keyword>
<dbReference type="InterPro" id="IPR018060">
    <property type="entry name" value="HTH_AraC"/>
</dbReference>